<evidence type="ECO:0000256" key="10">
    <source>
        <dbReference type="ARBA" id="ARBA00023204"/>
    </source>
</evidence>
<dbReference type="FunCoup" id="E0VSS9">
    <property type="interactions" value="1036"/>
</dbReference>
<dbReference type="SMART" id="SM00478">
    <property type="entry name" value="ENDO3c"/>
    <property type="match status" value="1"/>
</dbReference>
<comment type="cofactor">
    <cofactor evidence="1">
        <name>[4Fe-4S] cluster</name>
        <dbReference type="ChEBI" id="CHEBI:49883"/>
    </cofactor>
</comment>
<evidence type="ECO:0000259" key="15">
    <source>
        <dbReference type="SMART" id="SM00478"/>
    </source>
</evidence>
<keyword evidence="6 14" id="KW-0378">Hydrolase</keyword>
<dbReference type="Gene3D" id="1.10.340.30">
    <property type="entry name" value="Hypothetical protein, domain 2"/>
    <property type="match status" value="1"/>
</dbReference>
<dbReference type="Proteomes" id="UP000009046">
    <property type="component" value="Unassembled WGS sequence"/>
</dbReference>
<reference evidence="16" key="1">
    <citation type="submission" date="2007-04" db="EMBL/GenBank/DDBJ databases">
        <title>Annotation of Pediculus humanus corporis strain USDA.</title>
        <authorList>
            <person name="Kirkness E."/>
            <person name="Hannick L."/>
            <person name="Hass B."/>
            <person name="Bruggner R."/>
            <person name="Lawson D."/>
            <person name="Bidwell S."/>
            <person name="Joardar V."/>
            <person name="Caler E."/>
            <person name="Walenz B."/>
            <person name="Inman J."/>
            <person name="Schobel S."/>
            <person name="Galinsky K."/>
            <person name="Amedeo P."/>
            <person name="Strausberg R."/>
        </authorList>
    </citation>
    <scope>NUCLEOTIDE SEQUENCE</scope>
    <source>
        <strain evidence="16">USDA</strain>
    </source>
</reference>
<name>E0VSS9_PEDHC</name>
<keyword evidence="8" id="KW-0408">Iron</keyword>
<dbReference type="GeneID" id="8234553"/>
<dbReference type="PROSITE" id="PS00764">
    <property type="entry name" value="ENDONUCLEASE_III_1"/>
    <property type="match status" value="1"/>
</dbReference>
<dbReference type="EMBL" id="AAZO01005176">
    <property type="status" value="NOT_ANNOTATED_CDS"/>
    <property type="molecule type" value="Genomic_DNA"/>
</dbReference>
<evidence type="ECO:0000256" key="12">
    <source>
        <dbReference type="ARBA" id="ARBA00023295"/>
    </source>
</evidence>
<comment type="similarity">
    <text evidence="2 14">Belongs to the Nth/MutY family.</text>
</comment>
<dbReference type="FunFam" id="1.10.1670.10:FF:000003">
    <property type="entry name" value="Endonuclease III homolog"/>
    <property type="match status" value="1"/>
</dbReference>
<dbReference type="KEGG" id="phu:Phum_PHUM423000"/>
<keyword evidence="11 14" id="KW-0456">Lyase</keyword>
<keyword evidence="4" id="KW-0479">Metal-binding</keyword>
<evidence type="ECO:0000256" key="7">
    <source>
        <dbReference type="ARBA" id="ARBA00022946"/>
    </source>
</evidence>
<feature type="domain" description="HhH-GPD" evidence="15">
    <location>
        <begin position="115"/>
        <end position="267"/>
    </location>
</feature>
<dbReference type="Pfam" id="PF00730">
    <property type="entry name" value="HhH-GPD"/>
    <property type="match status" value="1"/>
</dbReference>
<evidence type="ECO:0000256" key="3">
    <source>
        <dbReference type="ARBA" id="ARBA00022485"/>
    </source>
</evidence>
<dbReference type="GO" id="GO:0005739">
    <property type="term" value="C:mitochondrion"/>
    <property type="evidence" value="ECO:0007669"/>
    <property type="project" value="UniProtKB-SubCell"/>
</dbReference>
<dbReference type="VEuPathDB" id="VectorBase:PHUM423000"/>
<dbReference type="InterPro" id="IPR004035">
    <property type="entry name" value="Endouclease-III_FeS-bd_BS"/>
</dbReference>
<dbReference type="InterPro" id="IPR011257">
    <property type="entry name" value="DNA_glycosylase"/>
</dbReference>
<dbReference type="SUPFAM" id="SSF48150">
    <property type="entry name" value="DNA-glycosylase"/>
    <property type="match status" value="1"/>
</dbReference>
<evidence type="ECO:0000313" key="17">
    <source>
        <dbReference type="EnsemblMetazoa" id="PHUM423000-PA"/>
    </source>
</evidence>
<dbReference type="InterPro" id="IPR000445">
    <property type="entry name" value="HhH_motif"/>
</dbReference>
<dbReference type="GO" id="GO:0003677">
    <property type="term" value="F:DNA binding"/>
    <property type="evidence" value="ECO:0007669"/>
    <property type="project" value="UniProtKB-UniRule"/>
</dbReference>
<keyword evidence="10 14" id="KW-0234">DNA repair</keyword>
<dbReference type="PROSITE" id="PS01155">
    <property type="entry name" value="ENDONUCLEASE_III_2"/>
    <property type="match status" value="1"/>
</dbReference>
<keyword evidence="14" id="KW-0539">Nucleus</keyword>
<dbReference type="InterPro" id="IPR023170">
    <property type="entry name" value="HhH_base_excis_C"/>
</dbReference>
<evidence type="ECO:0000256" key="2">
    <source>
        <dbReference type="ARBA" id="ARBA00008343"/>
    </source>
</evidence>
<dbReference type="eggNOG" id="KOG1921">
    <property type="taxonomic scope" value="Eukaryota"/>
</dbReference>
<keyword evidence="16" id="KW-0255">Endonuclease</keyword>
<organism>
    <name type="scientific">Pediculus humanus subsp. corporis</name>
    <name type="common">Body louse</name>
    <dbReference type="NCBI Taxonomy" id="121224"/>
    <lineage>
        <taxon>Eukaryota</taxon>
        <taxon>Metazoa</taxon>
        <taxon>Ecdysozoa</taxon>
        <taxon>Arthropoda</taxon>
        <taxon>Hexapoda</taxon>
        <taxon>Insecta</taxon>
        <taxon>Pterygota</taxon>
        <taxon>Neoptera</taxon>
        <taxon>Paraneoptera</taxon>
        <taxon>Psocodea</taxon>
        <taxon>Troctomorpha</taxon>
        <taxon>Phthiraptera</taxon>
        <taxon>Anoplura</taxon>
        <taxon>Pediculidae</taxon>
        <taxon>Pediculus</taxon>
    </lineage>
</organism>
<dbReference type="GO" id="GO:0051539">
    <property type="term" value="F:4 iron, 4 sulfur cluster binding"/>
    <property type="evidence" value="ECO:0007669"/>
    <property type="project" value="UniProtKB-KW"/>
</dbReference>
<dbReference type="EC" id="4.2.99.18" evidence="14"/>
<dbReference type="GO" id="GO:0140078">
    <property type="term" value="F:class I DNA-(apurinic or apyrimidinic site) endonuclease activity"/>
    <property type="evidence" value="ECO:0007669"/>
    <property type="project" value="UniProtKB-EC"/>
</dbReference>
<evidence type="ECO:0000313" key="16">
    <source>
        <dbReference type="EMBL" id="EEB16435.1"/>
    </source>
</evidence>
<evidence type="ECO:0000256" key="6">
    <source>
        <dbReference type="ARBA" id="ARBA00022801"/>
    </source>
</evidence>
<dbReference type="InterPro" id="IPR030841">
    <property type="entry name" value="NTH1"/>
</dbReference>
<accession>E0VSS9</accession>
<keyword evidence="14" id="KW-0496">Mitochondrion</keyword>
<dbReference type="HAMAP" id="MF_03183">
    <property type="entry name" value="Endonuclease_III_Nth"/>
    <property type="match status" value="1"/>
</dbReference>
<evidence type="ECO:0000256" key="4">
    <source>
        <dbReference type="ARBA" id="ARBA00022723"/>
    </source>
</evidence>
<evidence type="ECO:0000256" key="11">
    <source>
        <dbReference type="ARBA" id="ARBA00023239"/>
    </source>
</evidence>
<comment type="caution">
    <text evidence="14">Lacks conserved residue(s) required for the propagation of feature annotation.</text>
</comment>
<dbReference type="HOGENOM" id="CLU_012862_4_2_1"/>
<dbReference type="AlphaFoldDB" id="E0VSS9"/>
<dbReference type="InterPro" id="IPR003265">
    <property type="entry name" value="HhH-GPD_domain"/>
</dbReference>
<keyword evidence="7" id="KW-0809">Transit peptide</keyword>
<dbReference type="FunFam" id="1.10.340.30:FF:000005">
    <property type="entry name" value="Endonuclease III-like protein 1"/>
    <property type="match status" value="1"/>
</dbReference>
<keyword evidence="5 14" id="KW-0227">DNA damage</keyword>
<dbReference type="PANTHER" id="PTHR43286:SF1">
    <property type="entry name" value="ENDONUCLEASE III-LIKE PROTEIN 1"/>
    <property type="match status" value="1"/>
</dbReference>
<evidence type="ECO:0000256" key="9">
    <source>
        <dbReference type="ARBA" id="ARBA00023014"/>
    </source>
</evidence>
<evidence type="ECO:0000256" key="13">
    <source>
        <dbReference type="ARBA" id="ARBA00044632"/>
    </source>
</evidence>
<dbReference type="PANTHER" id="PTHR43286">
    <property type="entry name" value="ENDONUCLEASE III-LIKE PROTEIN 1"/>
    <property type="match status" value="1"/>
</dbReference>
<keyword evidence="3" id="KW-0004">4Fe-4S</keyword>
<comment type="function">
    <text evidence="14">Bifunctional DNA N-glycosylase with associated apurinic/apyrimidinic (AP) lyase function that catalyzes the first step in base excision repair (BER), the primary repair pathway for the repair of oxidative DNA damage. The DNA N-glycosylase activity releases the damaged DNA base from DNA by cleaving the N-glycosidic bond, leaving an AP site. The AP lyase activity cleaves the phosphodiester bond 3' to the AP site by a beta-elimination. Primarily recognizes and repairs oxidative base damage of pyrimidines.</text>
</comment>
<gene>
    <name evidence="17" type="primary">8234553</name>
    <name evidence="14" type="synonym">NTH1</name>
    <name evidence="16" type="ORF">Phum_PHUM423000</name>
</gene>
<dbReference type="OrthoDB" id="2099276at2759"/>
<keyword evidence="16" id="KW-0540">Nuclease</keyword>
<evidence type="ECO:0000256" key="8">
    <source>
        <dbReference type="ARBA" id="ARBA00023004"/>
    </source>
</evidence>
<keyword evidence="9" id="KW-0411">Iron-sulfur</keyword>
<dbReference type="InterPro" id="IPR004036">
    <property type="entry name" value="Endonuclease-III-like_CS2"/>
</dbReference>
<comment type="subcellular location">
    <subcellularLocation>
        <location evidence="14">Nucleus</location>
    </subcellularLocation>
    <subcellularLocation>
        <location evidence="14">Mitochondrion</location>
    </subcellularLocation>
</comment>
<dbReference type="GO" id="GO:0005634">
    <property type="term" value="C:nucleus"/>
    <property type="evidence" value="ECO:0007669"/>
    <property type="project" value="UniProtKB-SubCell"/>
</dbReference>
<dbReference type="GO" id="GO:0046872">
    <property type="term" value="F:metal ion binding"/>
    <property type="evidence" value="ECO:0007669"/>
    <property type="project" value="UniProtKB-KW"/>
</dbReference>
<proteinExistence type="inferred from homology"/>
<evidence type="ECO:0000313" key="18">
    <source>
        <dbReference type="Proteomes" id="UP000009046"/>
    </source>
</evidence>
<keyword evidence="12 14" id="KW-0326">Glycosidase</keyword>
<dbReference type="InParanoid" id="E0VSS9"/>
<dbReference type="Pfam" id="PF00633">
    <property type="entry name" value="HHH"/>
    <property type="match status" value="1"/>
</dbReference>
<dbReference type="EnsemblMetazoa" id="PHUM423000-RA">
    <property type="protein sequence ID" value="PHUM423000-PA"/>
    <property type="gene ID" value="PHUM423000"/>
</dbReference>
<evidence type="ECO:0000256" key="14">
    <source>
        <dbReference type="HAMAP-Rule" id="MF_03183"/>
    </source>
</evidence>
<evidence type="ECO:0000256" key="5">
    <source>
        <dbReference type="ARBA" id="ARBA00022763"/>
    </source>
</evidence>
<sequence length="292" mass="33365">MSNLKKRSVTDTEEVQKCKKQIKISADSKKKIVSNAKKSRYFKNSPKDKSSSDFEDFGNHLVEWKPNNWEKTLMNIREMRKDKSAPVDTMGCDKCLDSECEPKVKRFHALVSLMLSSQTKDQVTFAAMQRLKNYKTGLTIESIIEMSDDTLGELIYPVGFWKQKTKYLKQTCQVLKEKFDGDIPNTVELLCSLPGVGLKMAHICMKTAWDVISGIGVDTHVHRIANRIGWVHKPTKTPEETRISLESWLPKELWEEINNLLVGFGQQICKPTKPLCNSCKNQPFCPYAKANN</sequence>
<dbReference type="EMBL" id="DS235756">
    <property type="protein sequence ID" value="EEB16435.1"/>
    <property type="molecule type" value="Genomic_DNA"/>
</dbReference>
<dbReference type="OMA" id="WQQFTHL"/>
<dbReference type="Gene3D" id="1.10.1670.10">
    <property type="entry name" value="Helix-hairpin-Helix base-excision DNA repair enzymes (C-terminal)"/>
    <property type="match status" value="1"/>
</dbReference>
<keyword evidence="18" id="KW-1185">Reference proteome</keyword>
<dbReference type="CTD" id="8234553"/>
<comment type="catalytic activity">
    <reaction evidence="13 14">
        <text>2'-deoxyribonucleotide-(2'-deoxyribose 5'-phosphate)-2'-deoxyribonucleotide-DNA = a 3'-end 2'-deoxyribonucleotide-(2,3-dehydro-2,3-deoxyribose 5'-phosphate)-DNA + a 5'-end 5'-phospho-2'-deoxyribonucleoside-DNA + H(+)</text>
        <dbReference type="Rhea" id="RHEA:66592"/>
        <dbReference type="Rhea" id="RHEA-COMP:13180"/>
        <dbReference type="Rhea" id="RHEA-COMP:16897"/>
        <dbReference type="Rhea" id="RHEA-COMP:17067"/>
        <dbReference type="ChEBI" id="CHEBI:15378"/>
        <dbReference type="ChEBI" id="CHEBI:136412"/>
        <dbReference type="ChEBI" id="CHEBI:157695"/>
        <dbReference type="ChEBI" id="CHEBI:167181"/>
        <dbReference type="EC" id="4.2.99.18"/>
    </reaction>
</comment>
<reference evidence="17" key="3">
    <citation type="submission" date="2020-05" db="UniProtKB">
        <authorList>
            <consortium name="EnsemblMetazoa"/>
        </authorList>
    </citation>
    <scope>IDENTIFICATION</scope>
    <source>
        <strain evidence="17">USDA</strain>
    </source>
</reference>
<reference evidence="16" key="2">
    <citation type="submission" date="2007-04" db="EMBL/GenBank/DDBJ databases">
        <title>The genome of the human body louse.</title>
        <authorList>
            <consortium name="The Human Body Louse Genome Consortium"/>
            <person name="Kirkness E."/>
            <person name="Walenz B."/>
            <person name="Hass B."/>
            <person name="Bruggner R."/>
            <person name="Strausberg R."/>
        </authorList>
    </citation>
    <scope>NUCLEOTIDE SEQUENCE</scope>
    <source>
        <strain evidence="16">USDA</strain>
    </source>
</reference>
<dbReference type="GO" id="GO:0000703">
    <property type="term" value="F:oxidized pyrimidine nucleobase lesion DNA N-glycosylase activity"/>
    <property type="evidence" value="ECO:0007669"/>
    <property type="project" value="UniProtKB-UniRule"/>
</dbReference>
<dbReference type="EC" id="3.2.2.-" evidence="14"/>
<dbReference type="GO" id="GO:0006289">
    <property type="term" value="P:nucleotide-excision repair"/>
    <property type="evidence" value="ECO:0007669"/>
    <property type="project" value="TreeGrafter"/>
</dbReference>
<dbReference type="STRING" id="121224.E0VSS9"/>
<dbReference type="RefSeq" id="XP_002429173.1">
    <property type="nucleotide sequence ID" value="XM_002429128.1"/>
</dbReference>
<evidence type="ECO:0000256" key="1">
    <source>
        <dbReference type="ARBA" id="ARBA00001966"/>
    </source>
</evidence>
<dbReference type="CDD" id="cd00056">
    <property type="entry name" value="ENDO3c"/>
    <property type="match status" value="1"/>
</dbReference>
<dbReference type="GO" id="GO:0006285">
    <property type="term" value="P:base-excision repair, AP site formation"/>
    <property type="evidence" value="ECO:0007669"/>
    <property type="project" value="UniProtKB-UniRule"/>
</dbReference>
<protein>
    <recommendedName>
        <fullName evidence="14">Endonuclease III homolog</fullName>
        <ecNumber evidence="14">3.2.2.-</ecNumber>
        <ecNumber evidence="14">4.2.99.18</ecNumber>
    </recommendedName>
    <alternativeName>
        <fullName evidence="14">Bifunctional DNA N-glycosylase/DNA-(apurinic or apyrimidinic site) lyase</fullName>
        <shortName evidence="14">DNA glycosylase/AP lyase</shortName>
    </alternativeName>
</protein>